<keyword evidence="4" id="KW-1185">Reference proteome</keyword>
<keyword evidence="2" id="KW-1133">Transmembrane helix</keyword>
<reference evidence="3 4" key="1">
    <citation type="submission" date="2018-06" db="EMBL/GenBank/DDBJ databases">
        <title>Genomic Encyclopedia of Archaeal and Bacterial Type Strains, Phase II (KMG-II): from individual species to whole genera.</title>
        <authorList>
            <person name="Goeker M."/>
        </authorList>
    </citation>
    <scope>NUCLEOTIDE SEQUENCE [LARGE SCALE GENOMIC DNA]</scope>
    <source>
        <strain evidence="3 4">ATCC BAA-1881</strain>
    </source>
</reference>
<feature type="coiled-coil region" evidence="1">
    <location>
        <begin position="94"/>
        <end position="151"/>
    </location>
</feature>
<evidence type="ECO:0000313" key="3">
    <source>
        <dbReference type="EMBL" id="PZW25363.1"/>
    </source>
</evidence>
<accession>A0A326U3L8</accession>
<evidence type="ECO:0000256" key="2">
    <source>
        <dbReference type="SAM" id="Phobius"/>
    </source>
</evidence>
<keyword evidence="1" id="KW-0175">Coiled coil</keyword>
<gene>
    <name evidence="3" type="ORF">EI42_04415</name>
</gene>
<sequence>MFQKPDFAVAEKAFFDCLHLMNGKEQKEIQELHQKVKGELSDLWTSLLEMARWERQVQLTDFLCLHARERALYQFEVGAVSLSPATPGLREALRANLERKYRQAVDELQLEAEKARRNREREAEPLVQRRIQGTEQLLERQLNLNGELQQRLFQSFEAQSQLMREMHADSRQSLQLAMTGVQQLQQGLPAFVTPALELVKTSQAHLQQHLPSSVEEATVRMEGRKFRRKLVWLAIVTGVLILLPLVAYGLLQLL</sequence>
<name>A0A326U3L8_THEHA</name>
<organism evidence="3 4">
    <name type="scientific">Thermosporothrix hazakensis</name>
    <dbReference type="NCBI Taxonomy" id="644383"/>
    <lineage>
        <taxon>Bacteria</taxon>
        <taxon>Bacillati</taxon>
        <taxon>Chloroflexota</taxon>
        <taxon>Ktedonobacteria</taxon>
        <taxon>Ktedonobacterales</taxon>
        <taxon>Thermosporotrichaceae</taxon>
        <taxon>Thermosporothrix</taxon>
    </lineage>
</organism>
<dbReference type="EMBL" id="QKUF01000019">
    <property type="protein sequence ID" value="PZW25363.1"/>
    <property type="molecule type" value="Genomic_DNA"/>
</dbReference>
<evidence type="ECO:0000313" key="4">
    <source>
        <dbReference type="Proteomes" id="UP000248806"/>
    </source>
</evidence>
<protein>
    <submittedName>
        <fullName evidence="3">Uncharacterized protein</fullName>
    </submittedName>
</protein>
<evidence type="ECO:0000256" key="1">
    <source>
        <dbReference type="SAM" id="Coils"/>
    </source>
</evidence>
<keyword evidence="2" id="KW-0472">Membrane</keyword>
<dbReference type="AlphaFoldDB" id="A0A326U3L8"/>
<feature type="transmembrane region" description="Helical" evidence="2">
    <location>
        <begin position="230"/>
        <end position="251"/>
    </location>
</feature>
<dbReference type="Proteomes" id="UP000248806">
    <property type="component" value="Unassembled WGS sequence"/>
</dbReference>
<keyword evidence="2" id="KW-0812">Transmembrane</keyword>
<dbReference type="RefSeq" id="WP_111324740.1">
    <property type="nucleotide sequence ID" value="NZ_BIFX01000002.1"/>
</dbReference>
<comment type="caution">
    <text evidence="3">The sequence shown here is derived from an EMBL/GenBank/DDBJ whole genome shotgun (WGS) entry which is preliminary data.</text>
</comment>
<proteinExistence type="predicted"/>